<dbReference type="InterPro" id="IPR000445">
    <property type="entry name" value="HhH_motif"/>
</dbReference>
<dbReference type="EMBL" id="JAEQMG010000118">
    <property type="protein sequence ID" value="MBK6089215.1"/>
    <property type="molecule type" value="Genomic_DNA"/>
</dbReference>
<dbReference type="InterPro" id="IPR003651">
    <property type="entry name" value="Endonuclease3_FeS-loop_motif"/>
</dbReference>
<feature type="domain" description="HhH-GPD" evidence="11">
    <location>
        <begin position="39"/>
        <end position="186"/>
    </location>
</feature>
<sequence>MTKKEIAHAAVDALKAEYPDAKCSLDYKTPLQLLIATRLSAQCTDARVNLVTPALFERFPDAESFAQAEVSEVAEYIKSCGLFKTKSRDIVAMAQMILDDFGGEVPDNIDDLTKLPGVGRKTANLICGDVYGKPAVVVDTHCIRITTRLGLHKETDQKKIETALRRLLPPEESNNFCHRLVLHGRAVCTARSPKCAQCCMNGFCRFGRTELKNGH</sequence>
<comment type="caution">
    <text evidence="12">The sequence shown here is derived from an EMBL/GenBank/DDBJ whole genome shotgun (WGS) entry which is preliminary data.</text>
</comment>
<keyword evidence="9 10" id="KW-0326">Glycosidase</keyword>
<dbReference type="GO" id="GO:0019104">
    <property type="term" value="F:DNA N-glycosylase activity"/>
    <property type="evidence" value="ECO:0007669"/>
    <property type="project" value="UniProtKB-UniRule"/>
</dbReference>
<dbReference type="NCBIfam" id="TIGR01083">
    <property type="entry name" value="nth"/>
    <property type="match status" value="1"/>
</dbReference>
<accession>A0A934WSS1</accession>
<dbReference type="GO" id="GO:0140078">
    <property type="term" value="F:class I DNA-(apurinic or apyrimidinic site) endonuclease activity"/>
    <property type="evidence" value="ECO:0007669"/>
    <property type="project" value="UniProtKB-EC"/>
</dbReference>
<keyword evidence="13" id="KW-1185">Reference proteome</keyword>
<keyword evidence="10" id="KW-0238">DNA-binding</keyword>
<reference evidence="12" key="1">
    <citation type="submission" date="2021-01" db="EMBL/GenBank/DDBJ databases">
        <title>Genome public.</title>
        <authorList>
            <person name="Liu C."/>
            <person name="Sun Q."/>
        </authorList>
    </citation>
    <scope>NUCLEOTIDE SEQUENCE</scope>
    <source>
        <strain evidence="12">M6</strain>
    </source>
</reference>
<evidence type="ECO:0000256" key="2">
    <source>
        <dbReference type="ARBA" id="ARBA00022485"/>
    </source>
</evidence>
<keyword evidence="12" id="KW-0540">Nuclease</keyword>
<protein>
    <recommendedName>
        <fullName evidence="10">Endonuclease III</fullName>
        <ecNumber evidence="10">4.2.99.18</ecNumber>
    </recommendedName>
    <alternativeName>
        <fullName evidence="10">DNA-(apurinic or apyrimidinic site) lyase</fullName>
    </alternativeName>
</protein>
<proteinExistence type="inferred from homology"/>
<evidence type="ECO:0000256" key="6">
    <source>
        <dbReference type="ARBA" id="ARBA00023004"/>
    </source>
</evidence>
<dbReference type="Gene3D" id="1.10.1670.10">
    <property type="entry name" value="Helix-hairpin-Helix base-excision DNA repair enzymes (C-terminal)"/>
    <property type="match status" value="1"/>
</dbReference>
<dbReference type="Pfam" id="PF00633">
    <property type="entry name" value="HHH"/>
    <property type="match status" value="1"/>
</dbReference>
<keyword evidence="7 10" id="KW-0411">Iron-sulfur</keyword>
<dbReference type="SUPFAM" id="SSF48150">
    <property type="entry name" value="DNA-glycosylase"/>
    <property type="match status" value="1"/>
</dbReference>
<keyword evidence="8 10" id="KW-0234">DNA repair</keyword>
<evidence type="ECO:0000256" key="7">
    <source>
        <dbReference type="ARBA" id="ARBA00023014"/>
    </source>
</evidence>
<gene>
    <name evidence="10 12" type="primary">nth</name>
    <name evidence="12" type="ORF">JKK62_11295</name>
</gene>
<feature type="binding site" evidence="10">
    <location>
        <position position="188"/>
    </location>
    <ligand>
        <name>[4Fe-4S] cluster</name>
        <dbReference type="ChEBI" id="CHEBI:49883"/>
    </ligand>
</feature>
<evidence type="ECO:0000256" key="1">
    <source>
        <dbReference type="ARBA" id="ARBA00008343"/>
    </source>
</evidence>
<dbReference type="EC" id="4.2.99.18" evidence="10"/>
<dbReference type="PANTHER" id="PTHR10359:SF18">
    <property type="entry name" value="ENDONUCLEASE III"/>
    <property type="match status" value="1"/>
</dbReference>
<keyword evidence="10" id="KW-0456">Lyase</keyword>
<keyword evidence="5 10" id="KW-0378">Hydrolase</keyword>
<dbReference type="Pfam" id="PF00730">
    <property type="entry name" value="HhH-GPD"/>
    <property type="match status" value="1"/>
</dbReference>
<dbReference type="Proteomes" id="UP000633365">
    <property type="component" value="Unassembled WGS sequence"/>
</dbReference>
<dbReference type="SMART" id="SM00525">
    <property type="entry name" value="FES"/>
    <property type="match status" value="1"/>
</dbReference>
<dbReference type="InterPro" id="IPR005759">
    <property type="entry name" value="Nth"/>
</dbReference>
<feature type="binding site" evidence="10">
    <location>
        <position position="198"/>
    </location>
    <ligand>
        <name>[4Fe-4S] cluster</name>
        <dbReference type="ChEBI" id="CHEBI:49883"/>
    </ligand>
</feature>
<dbReference type="PIRSF" id="PIRSF001435">
    <property type="entry name" value="Nth"/>
    <property type="match status" value="1"/>
</dbReference>
<dbReference type="FunFam" id="1.10.340.30:FF:000001">
    <property type="entry name" value="Endonuclease III"/>
    <property type="match status" value="1"/>
</dbReference>
<keyword evidence="2 10" id="KW-0004">4Fe-4S</keyword>
<dbReference type="Pfam" id="PF10576">
    <property type="entry name" value="EndIII_4Fe-2S"/>
    <property type="match status" value="1"/>
</dbReference>
<evidence type="ECO:0000256" key="5">
    <source>
        <dbReference type="ARBA" id="ARBA00022801"/>
    </source>
</evidence>
<keyword evidence="3 10" id="KW-0479">Metal-binding</keyword>
<evidence type="ECO:0000313" key="12">
    <source>
        <dbReference type="EMBL" id="MBK6089215.1"/>
    </source>
</evidence>
<evidence type="ECO:0000256" key="3">
    <source>
        <dbReference type="ARBA" id="ARBA00022723"/>
    </source>
</evidence>
<feature type="binding site" evidence="10">
    <location>
        <position position="195"/>
    </location>
    <ligand>
        <name>[4Fe-4S] cluster</name>
        <dbReference type="ChEBI" id="CHEBI:49883"/>
    </ligand>
</feature>
<dbReference type="Gene3D" id="1.10.340.30">
    <property type="entry name" value="Hypothetical protein, domain 2"/>
    <property type="match status" value="1"/>
</dbReference>
<dbReference type="InterPro" id="IPR003265">
    <property type="entry name" value="HhH-GPD_domain"/>
</dbReference>
<keyword evidence="12" id="KW-0255">Endonuclease</keyword>
<dbReference type="InterPro" id="IPR023170">
    <property type="entry name" value="HhH_base_excis_C"/>
</dbReference>
<name>A0A934WSS1_9FIRM</name>
<comment type="similarity">
    <text evidence="1 10">Belongs to the Nth/MutY family.</text>
</comment>
<dbReference type="SMART" id="SM00478">
    <property type="entry name" value="ENDO3c"/>
    <property type="match status" value="1"/>
</dbReference>
<comment type="catalytic activity">
    <reaction evidence="10">
        <text>2'-deoxyribonucleotide-(2'-deoxyribose 5'-phosphate)-2'-deoxyribonucleotide-DNA = a 3'-end 2'-deoxyribonucleotide-(2,3-dehydro-2,3-deoxyribose 5'-phosphate)-DNA + a 5'-end 5'-phospho-2'-deoxyribonucleoside-DNA + H(+)</text>
        <dbReference type="Rhea" id="RHEA:66592"/>
        <dbReference type="Rhea" id="RHEA-COMP:13180"/>
        <dbReference type="Rhea" id="RHEA-COMP:16897"/>
        <dbReference type="Rhea" id="RHEA-COMP:17067"/>
        <dbReference type="ChEBI" id="CHEBI:15378"/>
        <dbReference type="ChEBI" id="CHEBI:136412"/>
        <dbReference type="ChEBI" id="CHEBI:157695"/>
        <dbReference type="ChEBI" id="CHEBI:167181"/>
        <dbReference type="EC" id="4.2.99.18"/>
    </reaction>
</comment>
<evidence type="ECO:0000256" key="10">
    <source>
        <dbReference type="HAMAP-Rule" id="MF_00942"/>
    </source>
</evidence>
<dbReference type="InterPro" id="IPR004035">
    <property type="entry name" value="Endouclease-III_FeS-bd_BS"/>
</dbReference>
<dbReference type="GO" id="GO:0003677">
    <property type="term" value="F:DNA binding"/>
    <property type="evidence" value="ECO:0007669"/>
    <property type="project" value="UniProtKB-UniRule"/>
</dbReference>
<dbReference type="GO" id="GO:0051539">
    <property type="term" value="F:4 iron, 4 sulfur cluster binding"/>
    <property type="evidence" value="ECO:0007669"/>
    <property type="project" value="UniProtKB-UniRule"/>
</dbReference>
<dbReference type="PROSITE" id="PS00764">
    <property type="entry name" value="ENDONUCLEASE_III_1"/>
    <property type="match status" value="1"/>
</dbReference>
<keyword evidence="4 10" id="KW-0227">DNA damage</keyword>
<evidence type="ECO:0000259" key="11">
    <source>
        <dbReference type="SMART" id="SM00478"/>
    </source>
</evidence>
<feature type="binding site" evidence="10">
    <location>
        <position position="204"/>
    </location>
    <ligand>
        <name>[4Fe-4S] cluster</name>
        <dbReference type="ChEBI" id="CHEBI:49883"/>
    </ligand>
</feature>
<dbReference type="InterPro" id="IPR011257">
    <property type="entry name" value="DNA_glycosylase"/>
</dbReference>
<comment type="cofactor">
    <cofactor evidence="10">
        <name>[4Fe-4S] cluster</name>
        <dbReference type="ChEBI" id="CHEBI:49883"/>
    </cofactor>
    <text evidence="10">Binds 1 [4Fe-4S] cluster.</text>
</comment>
<dbReference type="HAMAP" id="MF_00942">
    <property type="entry name" value="Nth"/>
    <property type="match status" value="1"/>
</dbReference>
<dbReference type="GO" id="GO:0046872">
    <property type="term" value="F:metal ion binding"/>
    <property type="evidence" value="ECO:0007669"/>
    <property type="project" value="UniProtKB-KW"/>
</dbReference>
<evidence type="ECO:0000256" key="4">
    <source>
        <dbReference type="ARBA" id="ARBA00022763"/>
    </source>
</evidence>
<organism evidence="12 13">
    <name type="scientific">Ruminococcus difficilis</name>
    <dbReference type="NCBI Taxonomy" id="2763069"/>
    <lineage>
        <taxon>Bacteria</taxon>
        <taxon>Bacillati</taxon>
        <taxon>Bacillota</taxon>
        <taxon>Clostridia</taxon>
        <taxon>Eubacteriales</taxon>
        <taxon>Oscillospiraceae</taxon>
        <taxon>Ruminococcus</taxon>
    </lineage>
</organism>
<dbReference type="PANTHER" id="PTHR10359">
    <property type="entry name" value="A/G-SPECIFIC ADENINE GLYCOSYLASE/ENDONUCLEASE III"/>
    <property type="match status" value="1"/>
</dbReference>
<evidence type="ECO:0000256" key="8">
    <source>
        <dbReference type="ARBA" id="ARBA00023204"/>
    </source>
</evidence>
<keyword evidence="6 10" id="KW-0408">Iron</keyword>
<evidence type="ECO:0000313" key="13">
    <source>
        <dbReference type="Proteomes" id="UP000633365"/>
    </source>
</evidence>
<dbReference type="RefSeq" id="WP_092969133.1">
    <property type="nucleotide sequence ID" value="NZ_JAEQMG010000118.1"/>
</dbReference>
<evidence type="ECO:0000256" key="9">
    <source>
        <dbReference type="ARBA" id="ARBA00023295"/>
    </source>
</evidence>
<dbReference type="CDD" id="cd00056">
    <property type="entry name" value="ENDO3c"/>
    <property type="match status" value="1"/>
</dbReference>
<dbReference type="GO" id="GO:0006285">
    <property type="term" value="P:base-excision repair, AP site formation"/>
    <property type="evidence" value="ECO:0007669"/>
    <property type="project" value="TreeGrafter"/>
</dbReference>
<dbReference type="AlphaFoldDB" id="A0A934WSS1"/>
<comment type="function">
    <text evidence="10">DNA repair enzyme that has both DNA N-glycosylase activity and AP-lyase activity. The DNA N-glycosylase activity releases various damaged pyrimidines from DNA by cleaving the N-glycosidic bond, leaving an AP (apurinic/apyrimidinic) site. The AP-lyase activity cleaves the phosphodiester bond 3' to the AP site by a beta-elimination, leaving a 3'-terminal unsaturated sugar and a product with a terminal 5'-phosphate.</text>
</comment>